<comment type="caution">
    <text evidence="11">The sequence shown here is derived from an EMBL/GenBank/DDBJ whole genome shotgun (WGS) entry which is preliminary data.</text>
</comment>
<accession>A0A852T1U9</accession>
<evidence type="ECO:0000256" key="10">
    <source>
        <dbReference type="ARBA" id="ARBA00048540"/>
    </source>
</evidence>
<name>A0A852T1U9_9MICO</name>
<evidence type="ECO:0000256" key="5">
    <source>
        <dbReference type="ARBA" id="ARBA00022679"/>
    </source>
</evidence>
<keyword evidence="7" id="KW-0274">FAD</keyword>
<evidence type="ECO:0000256" key="6">
    <source>
        <dbReference type="ARBA" id="ARBA00022723"/>
    </source>
</evidence>
<keyword evidence="8" id="KW-0460">Magnesium</keyword>
<dbReference type="Gene3D" id="3.10.520.10">
    <property type="entry name" value="ApbE-like domains"/>
    <property type="match status" value="2"/>
</dbReference>
<evidence type="ECO:0000256" key="3">
    <source>
        <dbReference type="ARBA" id="ARBA00016337"/>
    </source>
</evidence>
<dbReference type="SUPFAM" id="SSF143631">
    <property type="entry name" value="ApbE-like"/>
    <property type="match status" value="1"/>
</dbReference>
<dbReference type="Proteomes" id="UP000589620">
    <property type="component" value="Unassembled WGS sequence"/>
</dbReference>
<sequence length="252" mass="26012">MRFLETVMGIPMSIDVRDDVDARPAAERAFRVLREADERFSTYRPDSEVSRVNASPALAAETARSADFREVVAIGEAAARASEGAFRIRRDDGSWDLDGVVKGWAAAQAAQELRAAGLRDFCLNAGGDVVVSGSPGGGRLWSVGIRSPHDASAMLAVLEVADGAVATSGAYERGAHIVDGRDGTPATGLLSATVVADDLTTADVLATTVFAMGPDGVGHALRSGARGVLAVDAAGRIHAAGGLEFARPVTSP</sequence>
<gene>
    <name evidence="11" type="ORF">BJ963_002948</name>
</gene>
<comment type="cofactor">
    <cofactor evidence="1">
        <name>Mg(2+)</name>
        <dbReference type="ChEBI" id="CHEBI:18420"/>
    </cofactor>
</comment>
<protein>
    <recommendedName>
        <fullName evidence="3">FAD:protein FMN transferase</fullName>
        <ecNumber evidence="2">2.7.1.180</ecNumber>
    </recommendedName>
    <alternativeName>
        <fullName evidence="9">Flavin transferase</fullName>
    </alternativeName>
</protein>
<dbReference type="InterPro" id="IPR024932">
    <property type="entry name" value="ApbE"/>
</dbReference>
<evidence type="ECO:0000256" key="1">
    <source>
        <dbReference type="ARBA" id="ARBA00001946"/>
    </source>
</evidence>
<keyword evidence="11" id="KW-0449">Lipoprotein</keyword>
<dbReference type="GO" id="GO:0046872">
    <property type="term" value="F:metal ion binding"/>
    <property type="evidence" value="ECO:0007669"/>
    <property type="project" value="UniProtKB-KW"/>
</dbReference>
<keyword evidence="6" id="KW-0479">Metal-binding</keyword>
<evidence type="ECO:0000313" key="12">
    <source>
        <dbReference type="Proteomes" id="UP000589620"/>
    </source>
</evidence>
<proteinExistence type="predicted"/>
<keyword evidence="4" id="KW-0285">Flavoprotein</keyword>
<dbReference type="AlphaFoldDB" id="A0A852T1U9"/>
<organism evidence="11 12">
    <name type="scientific">Leifsonia soli</name>
    <dbReference type="NCBI Taxonomy" id="582665"/>
    <lineage>
        <taxon>Bacteria</taxon>
        <taxon>Bacillati</taxon>
        <taxon>Actinomycetota</taxon>
        <taxon>Actinomycetes</taxon>
        <taxon>Micrococcales</taxon>
        <taxon>Microbacteriaceae</taxon>
        <taxon>Leifsonia</taxon>
    </lineage>
</organism>
<dbReference type="Pfam" id="PF02424">
    <property type="entry name" value="ApbE"/>
    <property type="match status" value="2"/>
</dbReference>
<dbReference type="EC" id="2.7.1.180" evidence="2"/>
<evidence type="ECO:0000256" key="4">
    <source>
        <dbReference type="ARBA" id="ARBA00022630"/>
    </source>
</evidence>
<evidence type="ECO:0000313" key="11">
    <source>
        <dbReference type="EMBL" id="NYD75429.1"/>
    </source>
</evidence>
<reference evidence="11 12" key="1">
    <citation type="submission" date="2020-07" db="EMBL/GenBank/DDBJ databases">
        <title>Sequencing the genomes of 1000 actinobacteria strains.</title>
        <authorList>
            <person name="Klenk H.-P."/>
        </authorList>
    </citation>
    <scope>NUCLEOTIDE SEQUENCE [LARGE SCALE GENOMIC DNA]</scope>
    <source>
        <strain evidence="11 12">DSM 23871</strain>
    </source>
</reference>
<evidence type="ECO:0000256" key="2">
    <source>
        <dbReference type="ARBA" id="ARBA00011955"/>
    </source>
</evidence>
<keyword evidence="12" id="KW-1185">Reference proteome</keyword>
<comment type="catalytic activity">
    <reaction evidence="10">
        <text>L-threonyl-[protein] + FAD = FMN-L-threonyl-[protein] + AMP + H(+)</text>
        <dbReference type="Rhea" id="RHEA:36847"/>
        <dbReference type="Rhea" id="RHEA-COMP:11060"/>
        <dbReference type="Rhea" id="RHEA-COMP:11061"/>
        <dbReference type="ChEBI" id="CHEBI:15378"/>
        <dbReference type="ChEBI" id="CHEBI:30013"/>
        <dbReference type="ChEBI" id="CHEBI:57692"/>
        <dbReference type="ChEBI" id="CHEBI:74257"/>
        <dbReference type="ChEBI" id="CHEBI:456215"/>
        <dbReference type="EC" id="2.7.1.180"/>
    </reaction>
</comment>
<evidence type="ECO:0000256" key="9">
    <source>
        <dbReference type="ARBA" id="ARBA00031306"/>
    </source>
</evidence>
<dbReference type="GO" id="GO:0016740">
    <property type="term" value="F:transferase activity"/>
    <property type="evidence" value="ECO:0007669"/>
    <property type="project" value="UniProtKB-KW"/>
</dbReference>
<keyword evidence="5" id="KW-0808">Transferase</keyword>
<evidence type="ECO:0000256" key="8">
    <source>
        <dbReference type="ARBA" id="ARBA00022842"/>
    </source>
</evidence>
<dbReference type="RefSeq" id="WP_179457345.1">
    <property type="nucleotide sequence ID" value="NZ_BAAAPX010000001.1"/>
</dbReference>
<dbReference type="InterPro" id="IPR003374">
    <property type="entry name" value="ApbE-like_sf"/>
</dbReference>
<dbReference type="EMBL" id="JACCBJ010000001">
    <property type="protein sequence ID" value="NYD75429.1"/>
    <property type="molecule type" value="Genomic_DNA"/>
</dbReference>
<evidence type="ECO:0000256" key="7">
    <source>
        <dbReference type="ARBA" id="ARBA00022827"/>
    </source>
</evidence>
<dbReference type="PANTHER" id="PTHR30040">
    <property type="entry name" value="THIAMINE BIOSYNTHESIS LIPOPROTEIN APBE"/>
    <property type="match status" value="1"/>
</dbReference>
<dbReference type="PANTHER" id="PTHR30040:SF2">
    <property type="entry name" value="FAD:PROTEIN FMN TRANSFERASE"/>
    <property type="match status" value="1"/>
</dbReference>